<gene>
    <name evidence="2" type="ORF">HYH03_002310</name>
</gene>
<sequence>MRLWGRHKGGDGHSKSSQHHHDDKLVVKHEDPDYFYDLEYTCKIDHSPDDIYNLLTRPEDRLSAFKNVTGLYRTVLEEDSRGRRKLAVGLRANVRLLIVRMQAEIHSHVWEDDKARTIRSSLIKSSNMQRFSSGWSIGPYPSATAGPLGSPGSTASAAGSPAPTAQGDVWGHQLATASAGLHRMFNPGSPAPAAPAAAPAASESLIVYHEAVLPKGHIPEFMRGLVQGMCAKQARNVISGVRGELDRRREARLRLEAGEADVEEGKARGRRKGANAGQGASLGDAPLTAAPAACLSASPLHAAVSRGLEALWEATEPFCINIHITLGEPAAA</sequence>
<feature type="compositionally biased region" description="Basic and acidic residues" evidence="1">
    <location>
        <begin position="8"/>
        <end position="24"/>
    </location>
</feature>
<keyword evidence="3" id="KW-1185">Reference proteome</keyword>
<evidence type="ECO:0000256" key="1">
    <source>
        <dbReference type="SAM" id="MobiDB-lite"/>
    </source>
</evidence>
<evidence type="ECO:0000313" key="3">
    <source>
        <dbReference type="Proteomes" id="UP000612055"/>
    </source>
</evidence>
<reference evidence="2" key="1">
    <citation type="journal article" date="2020" name="bioRxiv">
        <title>Comparative genomics of Chlamydomonas.</title>
        <authorList>
            <person name="Craig R.J."/>
            <person name="Hasan A.R."/>
            <person name="Ness R.W."/>
            <person name="Keightley P.D."/>
        </authorList>
    </citation>
    <scope>NUCLEOTIDE SEQUENCE</scope>
    <source>
        <strain evidence="2">CCAP 11/70</strain>
    </source>
</reference>
<accession>A0A835YLS3</accession>
<comment type="caution">
    <text evidence="2">The sequence shown here is derived from an EMBL/GenBank/DDBJ whole genome shotgun (WGS) entry which is preliminary data.</text>
</comment>
<feature type="compositionally biased region" description="Low complexity" evidence="1">
    <location>
        <begin position="145"/>
        <end position="165"/>
    </location>
</feature>
<dbReference type="AlphaFoldDB" id="A0A835YLS3"/>
<feature type="region of interest" description="Disordered" evidence="1">
    <location>
        <begin position="1"/>
        <end position="24"/>
    </location>
</feature>
<proteinExistence type="predicted"/>
<protein>
    <submittedName>
        <fullName evidence="2">Uncharacterized protein</fullName>
    </submittedName>
</protein>
<dbReference type="PANTHER" id="PTHR31385:SF1">
    <property type="entry name" value="PUTATIVE (DUF220)-RELATED"/>
    <property type="match status" value="1"/>
</dbReference>
<feature type="region of interest" description="Disordered" evidence="1">
    <location>
        <begin position="145"/>
        <end position="168"/>
    </location>
</feature>
<evidence type="ECO:0000313" key="2">
    <source>
        <dbReference type="EMBL" id="KAG2500029.1"/>
    </source>
</evidence>
<name>A0A835YLS3_9CHLO</name>
<feature type="region of interest" description="Disordered" evidence="1">
    <location>
        <begin position="260"/>
        <end position="280"/>
    </location>
</feature>
<dbReference type="Proteomes" id="UP000612055">
    <property type="component" value="Unassembled WGS sequence"/>
</dbReference>
<dbReference type="EMBL" id="JAEHOE010000005">
    <property type="protein sequence ID" value="KAG2500029.1"/>
    <property type="molecule type" value="Genomic_DNA"/>
</dbReference>
<dbReference type="PANTHER" id="PTHR31385">
    <property type="entry name" value="PUTATIVE (DUF220)-RELATED"/>
    <property type="match status" value="1"/>
</dbReference>
<dbReference type="OrthoDB" id="530906at2759"/>
<organism evidence="2 3">
    <name type="scientific">Edaphochlamys debaryana</name>
    <dbReference type="NCBI Taxonomy" id="47281"/>
    <lineage>
        <taxon>Eukaryota</taxon>
        <taxon>Viridiplantae</taxon>
        <taxon>Chlorophyta</taxon>
        <taxon>core chlorophytes</taxon>
        <taxon>Chlorophyceae</taxon>
        <taxon>CS clade</taxon>
        <taxon>Chlamydomonadales</taxon>
        <taxon>Chlamydomonadales incertae sedis</taxon>
        <taxon>Edaphochlamys</taxon>
    </lineage>
</organism>